<organism evidence="2 3">
    <name type="scientific">Fluctibacter corallii</name>
    <dbReference type="NCBI Taxonomy" id="2984329"/>
    <lineage>
        <taxon>Bacteria</taxon>
        <taxon>Pseudomonadati</taxon>
        <taxon>Pseudomonadota</taxon>
        <taxon>Gammaproteobacteria</taxon>
        <taxon>Alteromonadales</taxon>
        <taxon>Alteromonadaceae</taxon>
        <taxon>Fluctibacter</taxon>
    </lineage>
</organism>
<evidence type="ECO:0000313" key="2">
    <source>
        <dbReference type="EMBL" id="MCV2885827.1"/>
    </source>
</evidence>
<accession>A0ABT3AB55</accession>
<dbReference type="EMBL" id="JAOWKX010000007">
    <property type="protein sequence ID" value="MCV2885827.1"/>
    <property type="molecule type" value="Genomic_DNA"/>
</dbReference>
<sequence>MSFEVSNNLQSAFASGNYGLQKASEEITEASSNIARQNIRESVEAEGNAARQTNPADAGNSTPQANTGSNLTNDLISLKENSIYAQASAKVISVADRTIGRLIDEIA</sequence>
<feature type="compositionally biased region" description="Polar residues" evidence="1">
    <location>
        <begin position="50"/>
        <end position="72"/>
    </location>
</feature>
<proteinExistence type="predicted"/>
<reference evidence="2 3" key="1">
    <citation type="submission" date="2022-10" db="EMBL/GenBank/DDBJ databases">
        <title>Aestuariibacter sp. AA17 isolated from Montipora capitata coral fragment.</title>
        <authorList>
            <person name="Emsley S.A."/>
            <person name="Pfannmuller K.M."/>
            <person name="Loughran R.M."/>
            <person name="Shlafstein M."/>
            <person name="Papke E."/>
            <person name="Saw J.H."/>
            <person name="Ushijima B."/>
            <person name="Videau P."/>
        </authorList>
    </citation>
    <scope>NUCLEOTIDE SEQUENCE [LARGE SCALE GENOMIC DNA]</scope>
    <source>
        <strain evidence="2 3">AA17</strain>
    </source>
</reference>
<gene>
    <name evidence="2" type="ORF">OE749_14105</name>
</gene>
<evidence type="ECO:0000256" key="1">
    <source>
        <dbReference type="SAM" id="MobiDB-lite"/>
    </source>
</evidence>
<protein>
    <recommendedName>
        <fullName evidence="4">Flagellar basal-body/hook protein C-terminal domain-containing protein</fullName>
    </recommendedName>
</protein>
<evidence type="ECO:0000313" key="3">
    <source>
        <dbReference type="Proteomes" id="UP001652504"/>
    </source>
</evidence>
<comment type="caution">
    <text evidence="2">The sequence shown here is derived from an EMBL/GenBank/DDBJ whole genome shotgun (WGS) entry which is preliminary data.</text>
</comment>
<dbReference type="RefSeq" id="WP_263713107.1">
    <property type="nucleotide sequence ID" value="NZ_JAOWKX010000007.1"/>
</dbReference>
<name>A0ABT3AB55_9ALTE</name>
<dbReference type="Proteomes" id="UP001652504">
    <property type="component" value="Unassembled WGS sequence"/>
</dbReference>
<feature type="region of interest" description="Disordered" evidence="1">
    <location>
        <begin position="25"/>
        <end position="72"/>
    </location>
</feature>
<evidence type="ECO:0008006" key="4">
    <source>
        <dbReference type="Google" id="ProtNLM"/>
    </source>
</evidence>
<keyword evidence="3" id="KW-1185">Reference proteome</keyword>